<accession>A0A285TXZ2</accession>
<evidence type="ECO:0000313" key="1">
    <source>
        <dbReference type="EMBL" id="SOC30935.1"/>
    </source>
</evidence>
<dbReference type="Proteomes" id="UP000219068">
    <property type="component" value="Unassembled WGS sequence"/>
</dbReference>
<dbReference type="AlphaFoldDB" id="A0A285TXZ2"/>
<reference evidence="1 2" key="1">
    <citation type="submission" date="2017-08" db="EMBL/GenBank/DDBJ databases">
        <authorList>
            <person name="de Groot N.N."/>
        </authorList>
    </citation>
    <scope>NUCLEOTIDE SEQUENCE [LARGE SCALE GENOMIC DNA]</scope>
    <source>
        <strain evidence="1 2">USBA 78</strain>
    </source>
</reference>
<sequence length="100" mass="11620">MPYGFHDASMTQGYKYQVGQRRRKGLFQLFDNTPTCEGGSITHEHIRSRKLWPGGMTGTQISWCAHGRIAILKLEDEREIALWCSELQEIQKVKDALRRR</sequence>
<dbReference type="EMBL" id="OBMM01000011">
    <property type="protein sequence ID" value="SOC30935.1"/>
    <property type="molecule type" value="Genomic_DNA"/>
</dbReference>
<protein>
    <submittedName>
        <fullName evidence="1">Uncharacterized protein</fullName>
    </submittedName>
</protein>
<name>A0A285TXZ2_9PROT</name>
<gene>
    <name evidence="1" type="ORF">SAMN05428964_11121</name>
</gene>
<proteinExistence type="predicted"/>
<organism evidence="1 2">
    <name type="scientific">Thalassospira xiamenensis</name>
    <dbReference type="NCBI Taxonomy" id="220697"/>
    <lineage>
        <taxon>Bacteria</taxon>
        <taxon>Pseudomonadati</taxon>
        <taxon>Pseudomonadota</taxon>
        <taxon>Alphaproteobacteria</taxon>
        <taxon>Rhodospirillales</taxon>
        <taxon>Thalassospiraceae</taxon>
        <taxon>Thalassospira</taxon>
    </lineage>
</organism>
<dbReference type="RefSeq" id="WP_097053743.1">
    <property type="nucleotide sequence ID" value="NZ_OBMM01000011.1"/>
</dbReference>
<evidence type="ECO:0000313" key="2">
    <source>
        <dbReference type="Proteomes" id="UP000219068"/>
    </source>
</evidence>